<dbReference type="InterPro" id="IPR035906">
    <property type="entry name" value="MetI-like_sf"/>
</dbReference>
<protein>
    <recommendedName>
        <fullName evidence="3 9">Phosphate transport system permease protein PstA</fullName>
    </recommendedName>
</protein>
<dbReference type="NCBIfam" id="TIGR00974">
    <property type="entry name" value="3a0107s02c"/>
    <property type="match status" value="1"/>
</dbReference>
<comment type="caution">
    <text evidence="12">The sequence shown here is derived from an EMBL/GenBank/DDBJ whole genome shotgun (WGS) entry which is preliminary data.</text>
</comment>
<dbReference type="EMBL" id="JBHRTF010000004">
    <property type="protein sequence ID" value="MFC3116340.1"/>
    <property type="molecule type" value="Genomic_DNA"/>
</dbReference>
<feature type="domain" description="ABC transmembrane type-1" evidence="11">
    <location>
        <begin position="314"/>
        <end position="546"/>
    </location>
</feature>
<evidence type="ECO:0000256" key="10">
    <source>
        <dbReference type="SAM" id="Coils"/>
    </source>
</evidence>
<reference evidence="13" key="1">
    <citation type="journal article" date="2019" name="Int. J. Syst. Evol. Microbiol.">
        <title>The Global Catalogue of Microorganisms (GCM) 10K type strain sequencing project: providing services to taxonomists for standard genome sequencing and annotation.</title>
        <authorList>
            <consortium name="The Broad Institute Genomics Platform"/>
            <consortium name="The Broad Institute Genome Sequencing Center for Infectious Disease"/>
            <person name="Wu L."/>
            <person name="Ma J."/>
        </authorList>
    </citation>
    <scope>NUCLEOTIDE SEQUENCE [LARGE SCALE GENOMIC DNA]</scope>
    <source>
        <strain evidence="13">KCTC 52237</strain>
    </source>
</reference>
<gene>
    <name evidence="12" type="primary">pstA</name>
    <name evidence="12" type="ORF">ACFODX_12280</name>
</gene>
<feature type="transmembrane region" description="Helical" evidence="9">
    <location>
        <begin position="403"/>
        <end position="426"/>
    </location>
</feature>
<keyword evidence="7 9" id="KW-1133">Transmembrane helix</keyword>
<keyword evidence="4" id="KW-0813">Transport</keyword>
<evidence type="ECO:0000256" key="6">
    <source>
        <dbReference type="ARBA" id="ARBA00022692"/>
    </source>
</evidence>
<keyword evidence="6 9" id="KW-0812">Transmembrane</keyword>
<dbReference type="PROSITE" id="PS50928">
    <property type="entry name" value="ABC_TM1"/>
    <property type="match status" value="1"/>
</dbReference>
<evidence type="ECO:0000256" key="8">
    <source>
        <dbReference type="ARBA" id="ARBA00023136"/>
    </source>
</evidence>
<dbReference type="Gene3D" id="1.10.3720.10">
    <property type="entry name" value="MetI-like"/>
    <property type="match status" value="1"/>
</dbReference>
<feature type="transmembrane region" description="Helical" evidence="9">
    <location>
        <begin position="527"/>
        <end position="547"/>
    </location>
</feature>
<keyword evidence="8 9" id="KW-0472">Membrane</keyword>
<dbReference type="InterPro" id="IPR000515">
    <property type="entry name" value="MetI-like"/>
</dbReference>
<sequence length="562" mass="62244">MNKLTRKNTSWFSSGSPWIWLNGGAISLCMIMVVGLLGLIAVRGFGHFWPADILQTSVVDRSGQTHIIMGEAVRDEVIPAAVARDGGYEIADDAEIITRHLFKMGNRDITGRDFVWYLDMGMKPWEYPADAVAIERREWGNFYGYPVAIKEQDQKVTELAASDFWQQLDARLERALDLHEQVHRIEKVDIGRINRQMDDLRLERRRLELSGISAAELAVADAEFAEQRAALEAQYAVVKAERDQILAQATRDKLLVRTADGKEASIGFNHIVRVTRPNTMTVAEKLGQYVERFWEFLTDEPREANTEGGIFPAIFGTITMVIVMSIMVTPLGILAAIYLREYAKQGTMLKIIRISVYNLAGVPSIVYGVFGLGFFVYILGGSIDQLFYPESLPTPTFGTPGLFWASLTLALLTLPIVIVSTEEGLARIPSTIRQGSLALGATKAETLWKVVVPLATPAMLTGLILAIARAAGEVAPLMLVGVVKLAPSLPIDGNYPYLHLDQKIMHLGFHIYDVGFQSPSVEAARPLVYATSLILVALIMVLNIAAIKIRNNLREKYRGASE</sequence>
<evidence type="ECO:0000256" key="2">
    <source>
        <dbReference type="ARBA" id="ARBA00007069"/>
    </source>
</evidence>
<proteinExistence type="inferred from homology"/>
<dbReference type="SUPFAM" id="SSF161098">
    <property type="entry name" value="MetI-like"/>
    <property type="match status" value="1"/>
</dbReference>
<dbReference type="Pfam" id="PF00528">
    <property type="entry name" value="BPD_transp_1"/>
    <property type="match status" value="1"/>
</dbReference>
<feature type="transmembrane region" description="Helical" evidence="9">
    <location>
        <begin position="20"/>
        <end position="42"/>
    </location>
</feature>
<feature type="transmembrane region" description="Helical" evidence="9">
    <location>
        <begin position="359"/>
        <end position="383"/>
    </location>
</feature>
<keyword evidence="10" id="KW-0175">Coiled coil</keyword>
<accession>A0ABV7FFD6</accession>
<evidence type="ECO:0000256" key="7">
    <source>
        <dbReference type="ARBA" id="ARBA00022989"/>
    </source>
</evidence>
<evidence type="ECO:0000256" key="1">
    <source>
        <dbReference type="ARBA" id="ARBA00004651"/>
    </source>
</evidence>
<feature type="coiled-coil region" evidence="10">
    <location>
        <begin position="190"/>
        <end position="248"/>
    </location>
</feature>
<name>A0ABV7FFD6_9GAMM</name>
<keyword evidence="13" id="KW-1185">Reference proteome</keyword>
<evidence type="ECO:0000313" key="12">
    <source>
        <dbReference type="EMBL" id="MFC3116340.1"/>
    </source>
</evidence>
<dbReference type="PANTHER" id="PTHR43470">
    <property type="entry name" value="PHOSPHATE TRANSPORT SYSTEM PERMEASE PROTEIN PSTA-RELATED"/>
    <property type="match status" value="1"/>
</dbReference>
<organism evidence="12 13">
    <name type="scientific">Cellvibrio fontiphilus</name>
    <dbReference type="NCBI Taxonomy" id="1815559"/>
    <lineage>
        <taxon>Bacteria</taxon>
        <taxon>Pseudomonadati</taxon>
        <taxon>Pseudomonadota</taxon>
        <taxon>Gammaproteobacteria</taxon>
        <taxon>Cellvibrionales</taxon>
        <taxon>Cellvibrionaceae</taxon>
        <taxon>Cellvibrio</taxon>
    </lineage>
</organism>
<comment type="similarity">
    <text evidence="2 9">Belongs to the binding-protein-dependent transport system permease family. CysTW subfamily.</text>
</comment>
<evidence type="ECO:0000256" key="3">
    <source>
        <dbReference type="ARBA" id="ARBA00016864"/>
    </source>
</evidence>
<comment type="subcellular location">
    <subcellularLocation>
        <location evidence="9">Cell inner membrane</location>
        <topology evidence="9">Multi-pass membrane protein</topology>
    </subcellularLocation>
    <subcellularLocation>
        <location evidence="1">Cell membrane</location>
        <topology evidence="1">Multi-pass membrane protein</topology>
    </subcellularLocation>
</comment>
<dbReference type="Proteomes" id="UP001595555">
    <property type="component" value="Unassembled WGS sequence"/>
</dbReference>
<keyword evidence="5 9" id="KW-1003">Cell membrane</keyword>
<dbReference type="PANTHER" id="PTHR43470:SF6">
    <property type="entry name" value="PHOSPHATE TRANSPORT SYSTEM PERMEASE PROTEIN PSTA"/>
    <property type="match status" value="1"/>
</dbReference>
<evidence type="ECO:0000313" key="13">
    <source>
        <dbReference type="Proteomes" id="UP001595555"/>
    </source>
</evidence>
<dbReference type="RefSeq" id="WP_378119498.1">
    <property type="nucleotide sequence ID" value="NZ_JBHRTF010000004.1"/>
</dbReference>
<evidence type="ECO:0000259" key="11">
    <source>
        <dbReference type="PROSITE" id="PS50928"/>
    </source>
</evidence>
<evidence type="ECO:0000256" key="9">
    <source>
        <dbReference type="RuleBase" id="RU363043"/>
    </source>
</evidence>
<feature type="transmembrane region" description="Helical" evidence="9">
    <location>
        <begin position="447"/>
        <end position="468"/>
    </location>
</feature>
<evidence type="ECO:0000256" key="5">
    <source>
        <dbReference type="ARBA" id="ARBA00022475"/>
    </source>
</evidence>
<dbReference type="CDD" id="cd06261">
    <property type="entry name" value="TM_PBP2"/>
    <property type="match status" value="1"/>
</dbReference>
<evidence type="ECO:0000256" key="4">
    <source>
        <dbReference type="ARBA" id="ARBA00022448"/>
    </source>
</evidence>
<feature type="transmembrane region" description="Helical" evidence="9">
    <location>
        <begin position="310"/>
        <end position="339"/>
    </location>
</feature>
<dbReference type="InterPro" id="IPR005672">
    <property type="entry name" value="Phosphate_PstA"/>
</dbReference>